<evidence type="ECO:0000313" key="2">
    <source>
        <dbReference type="Proteomes" id="UP000285146"/>
    </source>
</evidence>
<accession>A0A423XPK0</accession>
<dbReference type="OrthoDB" id="10458862at2759"/>
<reference evidence="1 2" key="1">
    <citation type="submission" date="2015-09" db="EMBL/GenBank/DDBJ databases">
        <title>Host preference determinants of Valsa canker pathogens revealed by comparative genomics.</title>
        <authorList>
            <person name="Yin Z."/>
            <person name="Huang L."/>
        </authorList>
    </citation>
    <scope>NUCLEOTIDE SEQUENCE [LARGE SCALE GENOMIC DNA]</scope>
    <source>
        <strain evidence="1 2">SXYLt</strain>
    </source>
</reference>
<evidence type="ECO:0000313" key="1">
    <source>
        <dbReference type="EMBL" id="ROW18447.1"/>
    </source>
</evidence>
<dbReference type="EMBL" id="LKEB01000001">
    <property type="protein sequence ID" value="ROW18447.1"/>
    <property type="molecule type" value="Genomic_DNA"/>
</dbReference>
<protein>
    <submittedName>
        <fullName evidence="1">Uncharacterized protein</fullName>
    </submittedName>
</protein>
<dbReference type="AlphaFoldDB" id="A0A423XPK0"/>
<proteinExistence type="predicted"/>
<gene>
    <name evidence="1" type="ORF">VPNG_00441</name>
</gene>
<sequence>MSNNNIDNIPGISTEVSTGQTFDLTAEEVSRVLRLLNLPELRLEGFSDDESSRILTAIQRQSGGNDDEFTHFLALPTLIYLAHEAAEAAEKDLLEKYRELEDAEVTINNLPRVLDYGDDTGEDEVEGEASCQCTQSGCSTDFLSRLDGLTLAVREAHIRTAEARAERGYLMPKYLWTWLGILTGSSVGEQGP</sequence>
<keyword evidence="2" id="KW-1185">Reference proteome</keyword>
<name>A0A423XPK0_9PEZI</name>
<organism evidence="1 2">
    <name type="scientific">Cytospora leucostoma</name>
    <dbReference type="NCBI Taxonomy" id="1230097"/>
    <lineage>
        <taxon>Eukaryota</taxon>
        <taxon>Fungi</taxon>
        <taxon>Dikarya</taxon>
        <taxon>Ascomycota</taxon>
        <taxon>Pezizomycotina</taxon>
        <taxon>Sordariomycetes</taxon>
        <taxon>Sordariomycetidae</taxon>
        <taxon>Diaporthales</taxon>
        <taxon>Cytosporaceae</taxon>
        <taxon>Cytospora</taxon>
    </lineage>
</organism>
<comment type="caution">
    <text evidence="1">The sequence shown here is derived from an EMBL/GenBank/DDBJ whole genome shotgun (WGS) entry which is preliminary data.</text>
</comment>
<dbReference type="InParanoid" id="A0A423XPK0"/>
<dbReference type="Proteomes" id="UP000285146">
    <property type="component" value="Unassembled WGS sequence"/>
</dbReference>